<feature type="chain" id="PRO_5013288320" evidence="1">
    <location>
        <begin position="20"/>
        <end position="375"/>
    </location>
</feature>
<keyword evidence="4" id="KW-1185">Reference proteome</keyword>
<organism evidence="3 4">
    <name type="scientific">Flavilitoribacter nigricans (strain ATCC 23147 / DSM 23189 / NBRC 102662 / NCIMB 1420 / SS-2)</name>
    <name type="common">Lewinella nigricans</name>
    <dbReference type="NCBI Taxonomy" id="1122177"/>
    <lineage>
        <taxon>Bacteria</taxon>
        <taxon>Pseudomonadati</taxon>
        <taxon>Bacteroidota</taxon>
        <taxon>Saprospiria</taxon>
        <taxon>Saprospirales</taxon>
        <taxon>Lewinellaceae</taxon>
        <taxon>Flavilitoribacter</taxon>
    </lineage>
</organism>
<dbReference type="SMART" id="SM00481">
    <property type="entry name" value="POLIIIAc"/>
    <property type="match status" value="1"/>
</dbReference>
<dbReference type="InterPro" id="IPR032165">
    <property type="entry name" value="DUF5001"/>
</dbReference>
<reference evidence="3 4" key="1">
    <citation type="submission" date="2017-10" db="EMBL/GenBank/DDBJ databases">
        <title>The draft genome sequence of Lewinella nigricans NBRC 102662.</title>
        <authorList>
            <person name="Wang K."/>
        </authorList>
    </citation>
    <scope>NUCLEOTIDE SEQUENCE [LARGE SCALE GENOMIC DNA]</scope>
    <source>
        <strain evidence="3 4">NBRC 102662</strain>
    </source>
</reference>
<feature type="domain" description="Polymerase/histidinol phosphatase N-terminal" evidence="2">
    <location>
        <begin position="45"/>
        <end position="123"/>
    </location>
</feature>
<proteinExistence type="predicted"/>
<gene>
    <name evidence="3" type="ORF">CRP01_25495</name>
</gene>
<accession>A0A2D0N5F5</accession>
<dbReference type="PANTHER" id="PTHR42924:SF3">
    <property type="entry name" value="POLYMERASE_HISTIDINOL PHOSPHATASE N-TERMINAL DOMAIN-CONTAINING PROTEIN"/>
    <property type="match status" value="1"/>
</dbReference>
<sequence length="375" mass="42401">MRSITLIILLLAGSLNLIAQTENAHGHPHRHIEFPDVPDYLTVVCDLHQHTVFSDGNVWPTIRVEEALRDGIDAISLTEHLEYQPHGKDIPHPDRNRSFEIVKKFANANDILIIHGAEITRRMPPGHCNAIFIEDANKLLVDDSLEVFRAAKAQNAFVFWNHPNWTSQRPDGISRLTPFHKKLISDNLLHGIEVVNEHTYSAEALQIALENDLTIMGTSDIHGLIDWDYQVQDGTGHRPVTLVFATDRSESAVKEALLARRTAVWFNNTLIGKEENLLPLLHSCLKLQEATYQTDKTVADVTIENRSDADLILENLSPYTLHRHANLVTLKAHEKTTLEVKTVDLKDTFNLKFRVLNAIIAPNEHPVVTFPVEME</sequence>
<dbReference type="InterPro" id="IPR052018">
    <property type="entry name" value="PHP_domain"/>
</dbReference>
<dbReference type="Proteomes" id="UP000223913">
    <property type="component" value="Unassembled WGS sequence"/>
</dbReference>
<comment type="caution">
    <text evidence="3">The sequence shown here is derived from an EMBL/GenBank/DDBJ whole genome shotgun (WGS) entry which is preliminary data.</text>
</comment>
<dbReference type="RefSeq" id="WP_099152943.1">
    <property type="nucleotide sequence ID" value="NZ_PDUD01000030.1"/>
</dbReference>
<dbReference type="SUPFAM" id="SSF89550">
    <property type="entry name" value="PHP domain-like"/>
    <property type="match status" value="1"/>
</dbReference>
<dbReference type="GO" id="GO:0004534">
    <property type="term" value="F:5'-3' RNA exonuclease activity"/>
    <property type="evidence" value="ECO:0007669"/>
    <property type="project" value="TreeGrafter"/>
</dbReference>
<feature type="signal peptide" evidence="1">
    <location>
        <begin position="1"/>
        <end position="19"/>
    </location>
</feature>
<name>A0A2D0N5F5_FLAN2</name>
<dbReference type="InterPro" id="IPR003141">
    <property type="entry name" value="Pol/His_phosphatase_N"/>
</dbReference>
<dbReference type="PANTHER" id="PTHR42924">
    <property type="entry name" value="EXONUCLEASE"/>
    <property type="match status" value="1"/>
</dbReference>
<dbReference type="InterPro" id="IPR016195">
    <property type="entry name" value="Pol/histidinol_Pase-like"/>
</dbReference>
<protein>
    <submittedName>
        <fullName evidence="3">PHP domain-containing protein</fullName>
    </submittedName>
</protein>
<evidence type="ECO:0000259" key="2">
    <source>
        <dbReference type="SMART" id="SM00481"/>
    </source>
</evidence>
<dbReference type="Pfam" id="PF16392">
    <property type="entry name" value="DUF5001"/>
    <property type="match status" value="1"/>
</dbReference>
<dbReference type="Gene3D" id="3.20.20.140">
    <property type="entry name" value="Metal-dependent hydrolases"/>
    <property type="match status" value="1"/>
</dbReference>
<evidence type="ECO:0000313" key="3">
    <source>
        <dbReference type="EMBL" id="PHN03616.1"/>
    </source>
</evidence>
<evidence type="ECO:0000313" key="4">
    <source>
        <dbReference type="Proteomes" id="UP000223913"/>
    </source>
</evidence>
<evidence type="ECO:0000256" key="1">
    <source>
        <dbReference type="SAM" id="SignalP"/>
    </source>
</evidence>
<dbReference type="OrthoDB" id="9804333at2"/>
<dbReference type="AlphaFoldDB" id="A0A2D0N5F5"/>
<dbReference type="GO" id="GO:0035312">
    <property type="term" value="F:5'-3' DNA exonuclease activity"/>
    <property type="evidence" value="ECO:0007669"/>
    <property type="project" value="TreeGrafter"/>
</dbReference>
<dbReference type="EMBL" id="PDUD01000030">
    <property type="protein sequence ID" value="PHN03616.1"/>
    <property type="molecule type" value="Genomic_DNA"/>
</dbReference>
<keyword evidence="1" id="KW-0732">Signal</keyword>
<dbReference type="CDD" id="cd12112">
    <property type="entry name" value="PHP_HisPPase_Chlorobi_like"/>
    <property type="match status" value="1"/>
</dbReference>